<dbReference type="EMBL" id="GGFM01010791">
    <property type="protein sequence ID" value="MBW31542.1"/>
    <property type="molecule type" value="Transcribed_RNA"/>
</dbReference>
<name>A0A2M3ZSS6_9DIPT</name>
<evidence type="ECO:0000313" key="1">
    <source>
        <dbReference type="EMBL" id="MBW31542.1"/>
    </source>
</evidence>
<accession>A0A2M3ZSS6</accession>
<organism evidence="1">
    <name type="scientific">Anopheles braziliensis</name>
    <dbReference type="NCBI Taxonomy" id="58242"/>
    <lineage>
        <taxon>Eukaryota</taxon>
        <taxon>Metazoa</taxon>
        <taxon>Ecdysozoa</taxon>
        <taxon>Arthropoda</taxon>
        <taxon>Hexapoda</taxon>
        <taxon>Insecta</taxon>
        <taxon>Pterygota</taxon>
        <taxon>Neoptera</taxon>
        <taxon>Endopterygota</taxon>
        <taxon>Diptera</taxon>
        <taxon>Nematocera</taxon>
        <taxon>Culicoidea</taxon>
        <taxon>Culicidae</taxon>
        <taxon>Anophelinae</taxon>
        <taxon>Anopheles</taxon>
    </lineage>
</organism>
<sequence length="67" mass="7708">MVLPLLVCTFLCLFASSNAFVLVFFYYHLSNVVRPPALFSRSFLKRKQCDRPSFDLSVGRCDSSKRI</sequence>
<dbReference type="AlphaFoldDB" id="A0A2M3ZSS6"/>
<reference evidence="1" key="1">
    <citation type="submission" date="2018-01" db="EMBL/GenBank/DDBJ databases">
        <title>An insight into the sialome of Amazonian anophelines.</title>
        <authorList>
            <person name="Ribeiro J.M."/>
            <person name="Scarpassa V."/>
            <person name="Calvo E."/>
        </authorList>
    </citation>
    <scope>NUCLEOTIDE SEQUENCE</scope>
    <source>
        <tissue evidence="1">Salivary glands</tissue>
    </source>
</reference>
<proteinExistence type="predicted"/>
<protein>
    <submittedName>
        <fullName evidence="1">Putative secreted peptide</fullName>
    </submittedName>
</protein>